<accession>S7UQE0</accession>
<reference evidence="2 3" key="1">
    <citation type="journal article" date="2013" name="Genome Announc.">
        <title>Draft genome sequences for three mercury-methylating, sulfate-reducing bacteria.</title>
        <authorList>
            <person name="Brown S.D."/>
            <person name="Hurt R.A.Jr."/>
            <person name="Gilmour C.C."/>
            <person name="Elias D.A."/>
        </authorList>
    </citation>
    <scope>NUCLEOTIDE SEQUENCE [LARGE SCALE GENOMIC DNA]</scope>
    <source>
        <strain evidence="2 3">DSM 16529</strain>
    </source>
</reference>
<dbReference type="RefSeq" id="WP_020885658.1">
    <property type="nucleotide sequence ID" value="NZ_ATHI01000001.1"/>
</dbReference>
<evidence type="ECO:0000313" key="2">
    <source>
        <dbReference type="EMBL" id="EPR36244.1"/>
    </source>
</evidence>
<organism evidence="2 3">
    <name type="scientific">Alkalidesulfovibrio alkalitolerans DSM 16529</name>
    <dbReference type="NCBI Taxonomy" id="1121439"/>
    <lineage>
        <taxon>Bacteria</taxon>
        <taxon>Pseudomonadati</taxon>
        <taxon>Thermodesulfobacteriota</taxon>
        <taxon>Desulfovibrionia</taxon>
        <taxon>Desulfovibrionales</taxon>
        <taxon>Desulfovibrionaceae</taxon>
        <taxon>Alkalidesulfovibrio</taxon>
    </lineage>
</organism>
<dbReference type="EMBL" id="ATHI01000001">
    <property type="protein sequence ID" value="EPR36244.1"/>
    <property type="molecule type" value="Genomic_DNA"/>
</dbReference>
<gene>
    <name evidence="2" type="ORF">dsat_1772</name>
</gene>
<feature type="compositionally biased region" description="Pro residues" evidence="1">
    <location>
        <begin position="8"/>
        <end position="24"/>
    </location>
</feature>
<dbReference type="PATRIC" id="fig|1121439.3.peg.157"/>
<keyword evidence="3" id="KW-1185">Reference proteome</keyword>
<dbReference type="Proteomes" id="UP000014975">
    <property type="component" value="Unassembled WGS sequence"/>
</dbReference>
<evidence type="ECO:0000313" key="3">
    <source>
        <dbReference type="Proteomes" id="UP000014975"/>
    </source>
</evidence>
<comment type="caution">
    <text evidence="2">The sequence shown here is derived from an EMBL/GenBank/DDBJ whole genome shotgun (WGS) entry which is preliminary data.</text>
</comment>
<dbReference type="eggNOG" id="ENOG5031FP3">
    <property type="taxonomic scope" value="Bacteria"/>
</dbReference>
<dbReference type="STRING" id="1121439.dsat_1772"/>
<feature type="region of interest" description="Disordered" evidence="1">
    <location>
        <begin position="1"/>
        <end position="76"/>
    </location>
</feature>
<feature type="compositionally biased region" description="Basic and acidic residues" evidence="1">
    <location>
        <begin position="32"/>
        <end position="42"/>
    </location>
</feature>
<proteinExistence type="predicted"/>
<protein>
    <submittedName>
        <fullName evidence="2">Uncharacterized protein</fullName>
    </submittedName>
</protein>
<evidence type="ECO:0000256" key="1">
    <source>
        <dbReference type="SAM" id="MobiDB-lite"/>
    </source>
</evidence>
<feature type="compositionally biased region" description="Polar residues" evidence="1">
    <location>
        <begin position="67"/>
        <end position="76"/>
    </location>
</feature>
<name>S7UQE0_9BACT</name>
<dbReference type="AlphaFoldDB" id="S7UQE0"/>
<sequence length="76" mass="7810">MGSLFSPPRAPSAPPPPPPAPAPVMPEELDAAETRAMKEAREKQKKAALLAAGRSGTVLAERGTPAPTAQKTLLGQ</sequence>